<dbReference type="SUPFAM" id="SSF56436">
    <property type="entry name" value="C-type lectin-like"/>
    <property type="match status" value="1"/>
</dbReference>
<keyword evidence="5" id="KW-1185">Reference proteome</keyword>
<dbReference type="InterPro" id="IPR016187">
    <property type="entry name" value="CTDL_fold"/>
</dbReference>
<feature type="compositionally biased region" description="Low complexity" evidence="1">
    <location>
        <begin position="41"/>
        <end position="62"/>
    </location>
</feature>
<evidence type="ECO:0000313" key="5">
    <source>
        <dbReference type="Proteomes" id="UP001152747"/>
    </source>
</evidence>
<dbReference type="SMART" id="SM00034">
    <property type="entry name" value="CLECT"/>
    <property type="match status" value="1"/>
</dbReference>
<dbReference type="Proteomes" id="UP001152747">
    <property type="component" value="Unassembled WGS sequence"/>
</dbReference>
<accession>A0A9P1MUN6</accession>
<evidence type="ECO:0000256" key="1">
    <source>
        <dbReference type="SAM" id="MobiDB-lite"/>
    </source>
</evidence>
<evidence type="ECO:0000259" key="3">
    <source>
        <dbReference type="SMART" id="SM00034"/>
    </source>
</evidence>
<protein>
    <recommendedName>
        <fullName evidence="3">C-type lectin domain-containing protein</fullName>
    </recommendedName>
</protein>
<dbReference type="EMBL" id="CANHGI010000001">
    <property type="protein sequence ID" value="CAI5440347.1"/>
    <property type="molecule type" value="Genomic_DNA"/>
</dbReference>
<proteinExistence type="predicted"/>
<dbReference type="AlphaFoldDB" id="A0A9P1MUN6"/>
<feature type="region of interest" description="Disordered" evidence="1">
    <location>
        <begin position="41"/>
        <end position="66"/>
    </location>
</feature>
<name>A0A9P1MUN6_9PELO</name>
<dbReference type="CDD" id="cd00037">
    <property type="entry name" value="CLECT"/>
    <property type="match status" value="1"/>
</dbReference>
<feature type="chain" id="PRO_5040293174" description="C-type lectin domain-containing protein" evidence="2">
    <location>
        <begin position="20"/>
        <end position="239"/>
    </location>
</feature>
<dbReference type="PANTHER" id="PTHR23124">
    <property type="entry name" value="C-TYPE LECTIN DOMAIN-CONTAINING PROTEIN-RELATED-RELATED"/>
    <property type="match status" value="1"/>
</dbReference>
<reference evidence="4" key="1">
    <citation type="submission" date="2022-11" db="EMBL/GenBank/DDBJ databases">
        <authorList>
            <person name="Kikuchi T."/>
        </authorList>
    </citation>
    <scope>NUCLEOTIDE SEQUENCE</scope>
    <source>
        <strain evidence="4">PS1010</strain>
    </source>
</reference>
<dbReference type="InterPro" id="IPR001304">
    <property type="entry name" value="C-type_lectin-like"/>
</dbReference>
<comment type="caution">
    <text evidence="4">The sequence shown here is derived from an EMBL/GenBank/DDBJ whole genome shotgun (WGS) entry which is preliminary data.</text>
</comment>
<sequence>MIRFIIIIAAIVVFPVDLCFPTRSTQIILPQLEISDELEQETVSTVSPSTPSSTTTIPPTEETQTDSNLPVIETCEDGWTYYKRATTGWCMKLVMTVSSMPKAAGVAACAELGAVLTSIDDVAMQDVVYSLRTAANIGTTTWIGGIMKSECMRDKCEYDNSKRQCKLTETCGDDRYLWDDGYTTTQSDEYLVEKIKNSVWAEDVYYTVEVSEMCIFTGEVDVCGPTEPANSAVCGKLPT</sequence>
<feature type="domain" description="C-type lectin" evidence="3">
    <location>
        <begin position="75"/>
        <end position="193"/>
    </location>
</feature>
<gene>
    <name evidence="4" type="ORF">CAMP_LOCUS2984</name>
</gene>
<keyword evidence="2" id="KW-0732">Signal</keyword>
<evidence type="ECO:0000256" key="2">
    <source>
        <dbReference type="SAM" id="SignalP"/>
    </source>
</evidence>
<dbReference type="Gene3D" id="3.10.100.10">
    <property type="entry name" value="Mannose-Binding Protein A, subunit A"/>
    <property type="match status" value="1"/>
</dbReference>
<dbReference type="InterPro" id="IPR016186">
    <property type="entry name" value="C-type_lectin-like/link_sf"/>
</dbReference>
<organism evidence="4 5">
    <name type="scientific">Caenorhabditis angaria</name>
    <dbReference type="NCBI Taxonomy" id="860376"/>
    <lineage>
        <taxon>Eukaryota</taxon>
        <taxon>Metazoa</taxon>
        <taxon>Ecdysozoa</taxon>
        <taxon>Nematoda</taxon>
        <taxon>Chromadorea</taxon>
        <taxon>Rhabditida</taxon>
        <taxon>Rhabditina</taxon>
        <taxon>Rhabditomorpha</taxon>
        <taxon>Rhabditoidea</taxon>
        <taxon>Rhabditidae</taxon>
        <taxon>Peloderinae</taxon>
        <taxon>Caenorhabditis</taxon>
    </lineage>
</organism>
<evidence type="ECO:0000313" key="4">
    <source>
        <dbReference type="EMBL" id="CAI5440347.1"/>
    </source>
</evidence>
<feature type="signal peptide" evidence="2">
    <location>
        <begin position="1"/>
        <end position="19"/>
    </location>
</feature>